<dbReference type="FunCoup" id="A0A1Y5TX00">
    <property type="interactions" value="91"/>
</dbReference>
<evidence type="ECO:0000313" key="6">
    <source>
        <dbReference type="EMBL" id="SLN75545.1"/>
    </source>
</evidence>
<dbReference type="PROSITE" id="PS01124">
    <property type="entry name" value="HTH_ARAC_FAMILY_2"/>
    <property type="match status" value="1"/>
</dbReference>
<dbReference type="FunFam" id="1.10.10.60:FF:000132">
    <property type="entry name" value="AraC family transcriptional regulator"/>
    <property type="match status" value="1"/>
</dbReference>
<dbReference type="InterPro" id="IPR020449">
    <property type="entry name" value="Tscrpt_reg_AraC-type_HTH"/>
</dbReference>
<dbReference type="GO" id="GO:0003700">
    <property type="term" value="F:DNA-binding transcription factor activity"/>
    <property type="evidence" value="ECO:0007669"/>
    <property type="project" value="InterPro"/>
</dbReference>
<dbReference type="GO" id="GO:0043565">
    <property type="term" value="F:sequence-specific DNA binding"/>
    <property type="evidence" value="ECO:0007669"/>
    <property type="project" value="InterPro"/>
</dbReference>
<dbReference type="InParanoid" id="A0A1Y5TX00"/>
<evidence type="ECO:0000256" key="3">
    <source>
        <dbReference type="ARBA" id="ARBA00023125"/>
    </source>
</evidence>
<keyword evidence="3" id="KW-0238">DNA-binding</keyword>
<evidence type="ECO:0000259" key="5">
    <source>
        <dbReference type="PROSITE" id="PS01124"/>
    </source>
</evidence>
<name>A0A1Y5TX00_9PROT</name>
<keyword evidence="2" id="KW-0805">Transcription regulation</keyword>
<evidence type="ECO:0000256" key="4">
    <source>
        <dbReference type="ARBA" id="ARBA00023163"/>
    </source>
</evidence>
<dbReference type="InterPro" id="IPR009057">
    <property type="entry name" value="Homeodomain-like_sf"/>
</dbReference>
<dbReference type="Gene3D" id="2.60.120.10">
    <property type="entry name" value="Jelly Rolls"/>
    <property type="match status" value="1"/>
</dbReference>
<organism evidence="6 7">
    <name type="scientific">Oceanibacterium hippocampi</name>
    <dbReference type="NCBI Taxonomy" id="745714"/>
    <lineage>
        <taxon>Bacteria</taxon>
        <taxon>Pseudomonadati</taxon>
        <taxon>Pseudomonadota</taxon>
        <taxon>Alphaproteobacteria</taxon>
        <taxon>Sneathiellales</taxon>
        <taxon>Sneathiellaceae</taxon>
        <taxon>Oceanibacterium</taxon>
    </lineage>
</organism>
<dbReference type="AlphaFoldDB" id="A0A1Y5TX00"/>
<reference evidence="6 7" key="1">
    <citation type="submission" date="2017-03" db="EMBL/GenBank/DDBJ databases">
        <authorList>
            <person name="Afonso C.L."/>
            <person name="Miller P.J."/>
            <person name="Scott M.A."/>
            <person name="Spackman E."/>
            <person name="Goraichik I."/>
            <person name="Dimitrov K.M."/>
            <person name="Suarez D.L."/>
            <person name="Swayne D.E."/>
        </authorList>
    </citation>
    <scope>NUCLEOTIDE SEQUENCE [LARGE SCALE GENOMIC DNA]</scope>
    <source>
        <strain evidence="6 7">CECT 7691</strain>
    </source>
</reference>
<accession>A0A1Y5TX00</accession>
<evidence type="ECO:0000313" key="7">
    <source>
        <dbReference type="Proteomes" id="UP000193200"/>
    </source>
</evidence>
<sequence>MPVSGVAMDLPARTSVELHRHDNGQLVFSSSGVMAVDVGHGKWVLPPQRAMWIPAPIEHRLVTLTSVSLRNLLISDSISGSLPTTCSALRVSGLLRELIIRLAEEPEQIATDTQRQAINTLLFEELRDFSDGPVFLPQPTSERMQRVCEALMENPADVRPLEYWASVAAVSSRTLARMFMRETGMSFAMWRRQLRLIESLALLGQGESVTNVALDVGYESTSAFIEAFKKTFGETPARYFC</sequence>
<dbReference type="Gene3D" id="1.10.10.60">
    <property type="entry name" value="Homeodomain-like"/>
    <property type="match status" value="1"/>
</dbReference>
<dbReference type="PROSITE" id="PS00041">
    <property type="entry name" value="HTH_ARAC_FAMILY_1"/>
    <property type="match status" value="1"/>
</dbReference>
<dbReference type="PRINTS" id="PR00032">
    <property type="entry name" value="HTHARAC"/>
</dbReference>
<dbReference type="InterPro" id="IPR011051">
    <property type="entry name" value="RmlC_Cupin_sf"/>
</dbReference>
<dbReference type="SMART" id="SM00342">
    <property type="entry name" value="HTH_ARAC"/>
    <property type="match status" value="1"/>
</dbReference>
<dbReference type="EMBL" id="FWFR01000004">
    <property type="protein sequence ID" value="SLN75545.1"/>
    <property type="molecule type" value="Genomic_DNA"/>
</dbReference>
<feature type="domain" description="HTH araC/xylS-type" evidence="5">
    <location>
        <begin position="145"/>
        <end position="241"/>
    </location>
</feature>
<dbReference type="SUPFAM" id="SSF46689">
    <property type="entry name" value="Homeodomain-like"/>
    <property type="match status" value="1"/>
</dbReference>
<dbReference type="CDD" id="cd06124">
    <property type="entry name" value="cupin_NimR-like_N"/>
    <property type="match status" value="1"/>
</dbReference>
<dbReference type="InterPro" id="IPR014710">
    <property type="entry name" value="RmlC-like_jellyroll"/>
</dbReference>
<keyword evidence="7" id="KW-1185">Reference proteome</keyword>
<keyword evidence="1" id="KW-0678">Repressor</keyword>
<dbReference type="PANTHER" id="PTHR11019">
    <property type="entry name" value="HTH-TYPE TRANSCRIPTIONAL REGULATOR NIMR"/>
    <property type="match status" value="1"/>
</dbReference>
<evidence type="ECO:0000256" key="2">
    <source>
        <dbReference type="ARBA" id="ARBA00023015"/>
    </source>
</evidence>
<dbReference type="Pfam" id="PF12833">
    <property type="entry name" value="HTH_18"/>
    <property type="match status" value="1"/>
</dbReference>
<evidence type="ECO:0000256" key="1">
    <source>
        <dbReference type="ARBA" id="ARBA00022491"/>
    </source>
</evidence>
<protein>
    <submittedName>
        <fullName evidence="6">HTH-type transcriptional repressor of iron proteins A</fullName>
    </submittedName>
</protein>
<keyword evidence="4" id="KW-0804">Transcription</keyword>
<dbReference type="InterPro" id="IPR018060">
    <property type="entry name" value="HTH_AraC"/>
</dbReference>
<dbReference type="InterPro" id="IPR018062">
    <property type="entry name" value="HTH_AraC-typ_CS"/>
</dbReference>
<dbReference type="SUPFAM" id="SSF51182">
    <property type="entry name" value="RmlC-like cupins"/>
    <property type="match status" value="1"/>
</dbReference>
<dbReference type="Proteomes" id="UP000193200">
    <property type="component" value="Unassembled WGS sequence"/>
</dbReference>
<dbReference type="PANTHER" id="PTHR11019:SF159">
    <property type="entry name" value="TRANSCRIPTIONAL REGULATOR-RELATED"/>
    <property type="match status" value="1"/>
</dbReference>
<proteinExistence type="predicted"/>
<gene>
    <name evidence="6" type="primary">ripA_2</name>
    <name evidence="6" type="ORF">OCH7691_03887</name>
</gene>